<feature type="non-terminal residue" evidence="1">
    <location>
        <position position="1"/>
    </location>
</feature>
<name>A0A8J2NVP6_9HEXA</name>
<dbReference type="EMBL" id="CAJVCH010036073">
    <property type="protein sequence ID" value="CAG7716115.1"/>
    <property type="molecule type" value="Genomic_DNA"/>
</dbReference>
<comment type="caution">
    <text evidence="1">The sequence shown here is derived from an EMBL/GenBank/DDBJ whole genome shotgun (WGS) entry which is preliminary data.</text>
</comment>
<dbReference type="Proteomes" id="UP000708208">
    <property type="component" value="Unassembled WGS sequence"/>
</dbReference>
<proteinExistence type="predicted"/>
<gene>
    <name evidence="1" type="ORF">AFUS01_LOCUS5644</name>
</gene>
<organism evidence="1 2">
    <name type="scientific">Allacma fusca</name>
    <dbReference type="NCBI Taxonomy" id="39272"/>
    <lineage>
        <taxon>Eukaryota</taxon>
        <taxon>Metazoa</taxon>
        <taxon>Ecdysozoa</taxon>
        <taxon>Arthropoda</taxon>
        <taxon>Hexapoda</taxon>
        <taxon>Collembola</taxon>
        <taxon>Symphypleona</taxon>
        <taxon>Sminthuridae</taxon>
        <taxon>Allacma</taxon>
    </lineage>
</organism>
<accession>A0A8J2NVP6</accession>
<evidence type="ECO:0000313" key="2">
    <source>
        <dbReference type="Proteomes" id="UP000708208"/>
    </source>
</evidence>
<protein>
    <submittedName>
        <fullName evidence="1">Uncharacterized protein</fullName>
    </submittedName>
</protein>
<evidence type="ECO:0000313" key="1">
    <source>
        <dbReference type="EMBL" id="CAG7716115.1"/>
    </source>
</evidence>
<reference evidence="1" key="1">
    <citation type="submission" date="2021-06" db="EMBL/GenBank/DDBJ databases">
        <authorList>
            <person name="Hodson N. C."/>
            <person name="Mongue J. A."/>
            <person name="Jaron S. K."/>
        </authorList>
    </citation>
    <scope>NUCLEOTIDE SEQUENCE</scope>
</reference>
<sequence>MKHLVVWIRMQPRLKYLFWAKKPEMLGDKPMDQNSFVVQRMYE</sequence>
<keyword evidence="2" id="KW-1185">Reference proteome</keyword>
<dbReference type="AlphaFoldDB" id="A0A8J2NVP6"/>